<dbReference type="Proteomes" id="UP001359308">
    <property type="component" value="Chromosome"/>
</dbReference>
<dbReference type="PANTHER" id="PTHR13847:SF289">
    <property type="entry name" value="GLYCINE OXIDASE"/>
    <property type="match status" value="1"/>
</dbReference>
<protein>
    <submittedName>
        <fullName evidence="5">Glycine oxidase ThiO</fullName>
        <ecNumber evidence="5">1.4.3.19</ecNumber>
    </submittedName>
</protein>
<feature type="domain" description="FAD dependent oxidoreductase" evidence="4">
    <location>
        <begin position="14"/>
        <end position="354"/>
    </location>
</feature>
<dbReference type="EC" id="1.4.3.19" evidence="5"/>
<evidence type="ECO:0000256" key="3">
    <source>
        <dbReference type="ARBA" id="ARBA00023002"/>
    </source>
</evidence>
<dbReference type="EMBL" id="CP104311">
    <property type="protein sequence ID" value="WWF02597.1"/>
    <property type="molecule type" value="Genomic_DNA"/>
</dbReference>
<name>A0ABZ2F8Q0_METCP</name>
<dbReference type="InterPro" id="IPR006076">
    <property type="entry name" value="FAD-dep_OxRdtase"/>
</dbReference>
<keyword evidence="6" id="KW-1185">Reference proteome</keyword>
<reference evidence="5 6" key="1">
    <citation type="submission" date="2022-09" db="EMBL/GenBank/DDBJ databases">
        <authorList>
            <person name="Giprobiosintez L."/>
        </authorList>
    </citation>
    <scope>NUCLEOTIDE SEQUENCE [LARGE SCALE GENOMIC DNA]</scope>
    <source>
        <strain evidence="6">VKPM-B-12549 (GBS-15)</strain>
    </source>
</reference>
<evidence type="ECO:0000313" key="5">
    <source>
        <dbReference type="EMBL" id="WWF02597.1"/>
    </source>
</evidence>
<evidence type="ECO:0000313" key="6">
    <source>
        <dbReference type="Proteomes" id="UP001359308"/>
    </source>
</evidence>
<dbReference type="RefSeq" id="WP_232470714.1">
    <property type="nucleotide sequence ID" value="NZ_CP104311.1"/>
</dbReference>
<proteinExistence type="predicted"/>
<sequence>MPVKGMRQAVKSTDVLIIGAGISGLLAARELAAAGLSVRILDKGLAGRESSWAGGGILSPLCPWRMPEAVTALCAWSQQRYPVLVAELLDATGLDPEWRQSGLLVLQPEEPAVADAWCAAHGVPREWIEPAVLASLEPRLAPSSLPAICLPEVAQVRNPRLLRAILADARQRGIAIEEGAGVTTLESRDGKVLRVVTAKGTFVAETYLVTAGAWSAEILRAVLPNLPVAPVKGQMLAFRAPVGLVDHIVLAGDRYLIPRRDGIVLCGSTVEQRRFDKVPDAEGRRILLEFARHWLPALADAEVIGHWAGLRPGSPKGIPFIGPTPAFSNLYLSCGHFRNGLTMAPASARLVADLILGRPPIVPAKPYGVPQGWTNPDNEEASVER</sequence>
<dbReference type="SUPFAM" id="SSF54373">
    <property type="entry name" value="FAD-linked reductases, C-terminal domain"/>
    <property type="match status" value="1"/>
</dbReference>
<dbReference type="Gene3D" id="3.50.50.60">
    <property type="entry name" value="FAD/NAD(P)-binding domain"/>
    <property type="match status" value="1"/>
</dbReference>
<dbReference type="SUPFAM" id="SSF51905">
    <property type="entry name" value="FAD/NAD(P)-binding domain"/>
    <property type="match status" value="1"/>
</dbReference>
<dbReference type="GO" id="GO:0043799">
    <property type="term" value="F:glycine oxidase activity"/>
    <property type="evidence" value="ECO:0007669"/>
    <property type="project" value="UniProtKB-EC"/>
</dbReference>
<dbReference type="Pfam" id="PF01266">
    <property type="entry name" value="DAO"/>
    <property type="match status" value="1"/>
</dbReference>
<dbReference type="InterPro" id="IPR036188">
    <property type="entry name" value="FAD/NAD-bd_sf"/>
</dbReference>
<comment type="pathway">
    <text evidence="1">Cofactor biosynthesis; thiamine diphosphate biosynthesis.</text>
</comment>
<keyword evidence="2" id="KW-0784">Thiamine biosynthesis</keyword>
<evidence type="ECO:0000256" key="2">
    <source>
        <dbReference type="ARBA" id="ARBA00022977"/>
    </source>
</evidence>
<evidence type="ECO:0000259" key="4">
    <source>
        <dbReference type="Pfam" id="PF01266"/>
    </source>
</evidence>
<gene>
    <name evidence="5" type="primary">thiO</name>
    <name evidence="5" type="ORF">N4J17_02980</name>
</gene>
<accession>A0ABZ2F8Q0</accession>
<keyword evidence="3 5" id="KW-0560">Oxidoreductase</keyword>
<dbReference type="NCBIfam" id="TIGR02352">
    <property type="entry name" value="thiamin_ThiO"/>
    <property type="match status" value="1"/>
</dbReference>
<dbReference type="Gene3D" id="3.30.9.10">
    <property type="entry name" value="D-Amino Acid Oxidase, subunit A, domain 2"/>
    <property type="match status" value="1"/>
</dbReference>
<evidence type="ECO:0000256" key="1">
    <source>
        <dbReference type="ARBA" id="ARBA00004948"/>
    </source>
</evidence>
<dbReference type="InterPro" id="IPR012727">
    <property type="entry name" value="Gly_oxidase_ThiO"/>
</dbReference>
<organism evidence="5 6">
    <name type="scientific">Methylococcus capsulatus</name>
    <dbReference type="NCBI Taxonomy" id="414"/>
    <lineage>
        <taxon>Bacteria</taxon>
        <taxon>Pseudomonadati</taxon>
        <taxon>Pseudomonadota</taxon>
        <taxon>Gammaproteobacteria</taxon>
        <taxon>Methylococcales</taxon>
        <taxon>Methylococcaceae</taxon>
        <taxon>Methylococcus</taxon>
    </lineage>
</organism>
<dbReference type="PANTHER" id="PTHR13847">
    <property type="entry name" value="SARCOSINE DEHYDROGENASE-RELATED"/>
    <property type="match status" value="1"/>
</dbReference>